<proteinExistence type="predicted"/>
<dbReference type="PANTHER" id="PTHR10811">
    <property type="entry name" value="FRINGE-RELATED"/>
    <property type="match status" value="1"/>
</dbReference>
<keyword evidence="2" id="KW-1185">Reference proteome</keyword>
<dbReference type="EMBL" id="OZ034818">
    <property type="protein sequence ID" value="CAL1390103.1"/>
    <property type="molecule type" value="Genomic_DNA"/>
</dbReference>
<evidence type="ECO:0000313" key="2">
    <source>
        <dbReference type="Proteomes" id="UP001497516"/>
    </source>
</evidence>
<dbReference type="Proteomes" id="UP001497516">
    <property type="component" value="Chromosome 5"/>
</dbReference>
<name>A0AAV2EWJ2_9ROSI</name>
<dbReference type="InterPro" id="IPR006740">
    <property type="entry name" value="DUF604"/>
</dbReference>
<dbReference type="Pfam" id="PF04646">
    <property type="entry name" value="DUF604"/>
    <property type="match status" value="1"/>
</dbReference>
<protein>
    <submittedName>
        <fullName evidence="1">Uncharacterized protein</fullName>
    </submittedName>
</protein>
<gene>
    <name evidence="1" type="ORF">LTRI10_LOCUS30912</name>
</gene>
<organism evidence="1 2">
    <name type="scientific">Linum trigynum</name>
    <dbReference type="NCBI Taxonomy" id="586398"/>
    <lineage>
        <taxon>Eukaryota</taxon>
        <taxon>Viridiplantae</taxon>
        <taxon>Streptophyta</taxon>
        <taxon>Embryophyta</taxon>
        <taxon>Tracheophyta</taxon>
        <taxon>Spermatophyta</taxon>
        <taxon>Magnoliopsida</taxon>
        <taxon>eudicotyledons</taxon>
        <taxon>Gunneridae</taxon>
        <taxon>Pentapetalae</taxon>
        <taxon>rosids</taxon>
        <taxon>fabids</taxon>
        <taxon>Malpighiales</taxon>
        <taxon>Linaceae</taxon>
        <taxon>Linum</taxon>
    </lineage>
</organism>
<reference evidence="1 2" key="1">
    <citation type="submission" date="2024-04" db="EMBL/GenBank/DDBJ databases">
        <authorList>
            <person name="Fracassetti M."/>
        </authorList>
    </citation>
    <scope>NUCLEOTIDE SEQUENCE [LARGE SCALE GENOMIC DNA]</scope>
</reference>
<dbReference type="AlphaFoldDB" id="A0AAV2EWJ2"/>
<evidence type="ECO:0000313" key="1">
    <source>
        <dbReference type="EMBL" id="CAL1390103.1"/>
    </source>
</evidence>
<accession>A0AAV2EWJ2</accession>
<sequence>MQIDLHGDISGFLSTHPQAPLVTLHHFDAIDPIFPSMDHPQAIRHLMKAAEVDQSRLSQQTICYHRQRNWSLSVSWGYSAYIYENIIPRSTLIKPLETFKAWVRNTKYPAFMFNTRWLNGNACMLRILIT</sequence>